<name>A0A285PGP5_9HYPH</name>
<dbReference type="EMBL" id="OBEL01000002">
    <property type="protein sequence ID" value="SNZ19051.1"/>
    <property type="molecule type" value="Genomic_DNA"/>
</dbReference>
<dbReference type="AlphaFoldDB" id="A0A285PGP5"/>
<accession>A0A285PGP5</accession>
<evidence type="ECO:0000313" key="2">
    <source>
        <dbReference type="EMBL" id="SNZ19051.1"/>
    </source>
</evidence>
<keyword evidence="1" id="KW-0732">Signal</keyword>
<sequence length="170" mass="19503">MARLLTAIAVLFLMIHPHQLSAEDYEPGFSVYDPNRKCHQAWCYMGKPSEEVGSIQQPFHPEDYTGVGLGMFVKDFRIDFMEMPFHDTGNYSVKLIVLTNKGDGKFRKDIVYKGRAALKESVLFIPSEPAIARSFMRGRFVSVYIYRNGKPYVATLFPLYGFTKAYSHIR</sequence>
<reference evidence="2 3" key="1">
    <citation type="submission" date="2017-09" db="EMBL/GenBank/DDBJ databases">
        <authorList>
            <person name="Ehlers B."/>
            <person name="Leendertz F.H."/>
        </authorList>
    </citation>
    <scope>NUCLEOTIDE SEQUENCE [LARGE SCALE GENOMIC DNA]</scope>
    <source>
        <strain evidence="2 3">DSM 18289</strain>
    </source>
</reference>
<gene>
    <name evidence="2" type="ORF">SAMN06265368_2128</name>
</gene>
<dbReference type="Proteomes" id="UP000219439">
    <property type="component" value="Unassembled WGS sequence"/>
</dbReference>
<protein>
    <submittedName>
        <fullName evidence="2">Uncharacterized protein</fullName>
    </submittedName>
</protein>
<feature type="signal peptide" evidence="1">
    <location>
        <begin position="1"/>
        <end position="22"/>
    </location>
</feature>
<evidence type="ECO:0000256" key="1">
    <source>
        <dbReference type="SAM" id="SignalP"/>
    </source>
</evidence>
<evidence type="ECO:0000313" key="3">
    <source>
        <dbReference type="Proteomes" id="UP000219439"/>
    </source>
</evidence>
<dbReference type="RefSeq" id="WP_097153436.1">
    <property type="nucleotide sequence ID" value="NZ_OBEL01000002.1"/>
</dbReference>
<keyword evidence="3" id="KW-1185">Reference proteome</keyword>
<organism evidence="2 3">
    <name type="scientific">Cohaesibacter gelatinilyticus</name>
    <dbReference type="NCBI Taxonomy" id="372072"/>
    <lineage>
        <taxon>Bacteria</taxon>
        <taxon>Pseudomonadati</taxon>
        <taxon>Pseudomonadota</taxon>
        <taxon>Alphaproteobacteria</taxon>
        <taxon>Hyphomicrobiales</taxon>
        <taxon>Cohaesibacteraceae</taxon>
    </lineage>
</organism>
<feature type="chain" id="PRO_5012922236" evidence="1">
    <location>
        <begin position="23"/>
        <end position="170"/>
    </location>
</feature>
<proteinExistence type="predicted"/>